<dbReference type="PANTHER" id="PTHR33434:SF2">
    <property type="entry name" value="FATTY ACID-BINDING PROTEIN TM_1468"/>
    <property type="match status" value="1"/>
</dbReference>
<accession>A0A6J4N3L5</accession>
<gene>
    <name evidence="2" type="ORF">AVDCRST_MAG89-4688</name>
</gene>
<evidence type="ECO:0000259" key="1">
    <source>
        <dbReference type="PROSITE" id="PS51480"/>
    </source>
</evidence>
<dbReference type="PROSITE" id="PS51480">
    <property type="entry name" value="DHAL"/>
    <property type="match status" value="1"/>
</dbReference>
<organism evidence="2">
    <name type="scientific">uncultured Gemmatimonadota bacterium</name>
    <dbReference type="NCBI Taxonomy" id="203437"/>
    <lineage>
        <taxon>Bacteria</taxon>
        <taxon>Pseudomonadati</taxon>
        <taxon>Gemmatimonadota</taxon>
        <taxon>environmental samples</taxon>
    </lineage>
</organism>
<dbReference type="EMBL" id="CADCTV010000984">
    <property type="protein sequence ID" value="CAA9372179.1"/>
    <property type="molecule type" value="Genomic_DNA"/>
</dbReference>
<dbReference type="InterPro" id="IPR004007">
    <property type="entry name" value="DhaL_dom"/>
</dbReference>
<name>A0A6J4N3L5_9BACT</name>
<proteinExistence type="predicted"/>
<sequence>MSVNHLDGAGLRGALIQANEYVQRHRADLNRINVFPVPDGDTGTNLALTVAAVADRLGAGGEHSVGAVARSAAEAGILGARGNCGMILSHFLLGFSEAVGDKPRLSVPEFGAALKRATEHVYRALEKPVEGTMITIMSAISDEAQ</sequence>
<dbReference type="PANTHER" id="PTHR33434">
    <property type="entry name" value="DEGV DOMAIN-CONTAINING PROTEIN DR_1986-RELATED"/>
    <property type="match status" value="1"/>
</dbReference>
<dbReference type="GO" id="GO:0006071">
    <property type="term" value="P:glycerol metabolic process"/>
    <property type="evidence" value="ECO:0007669"/>
    <property type="project" value="InterPro"/>
</dbReference>
<dbReference type="InterPro" id="IPR050270">
    <property type="entry name" value="DegV_domain_contain"/>
</dbReference>
<dbReference type="SMART" id="SM01120">
    <property type="entry name" value="Dak2"/>
    <property type="match status" value="1"/>
</dbReference>
<dbReference type="AlphaFoldDB" id="A0A6J4N3L5"/>
<dbReference type="SUPFAM" id="SSF101473">
    <property type="entry name" value="DhaL-like"/>
    <property type="match status" value="1"/>
</dbReference>
<dbReference type="InterPro" id="IPR036117">
    <property type="entry name" value="DhaL_dom_sf"/>
</dbReference>
<dbReference type="Gene3D" id="1.25.40.340">
    <property type="match status" value="1"/>
</dbReference>
<dbReference type="GO" id="GO:0004371">
    <property type="term" value="F:glycerone kinase activity"/>
    <property type="evidence" value="ECO:0007669"/>
    <property type="project" value="InterPro"/>
</dbReference>
<feature type="domain" description="DhaL" evidence="1">
    <location>
        <begin position="9"/>
        <end position="145"/>
    </location>
</feature>
<dbReference type="Pfam" id="PF02734">
    <property type="entry name" value="Dak2"/>
    <property type="match status" value="1"/>
</dbReference>
<keyword evidence="2" id="KW-0418">Kinase</keyword>
<keyword evidence="2" id="KW-0808">Transferase</keyword>
<evidence type="ECO:0000313" key="2">
    <source>
        <dbReference type="EMBL" id="CAA9372179.1"/>
    </source>
</evidence>
<reference evidence="2" key="1">
    <citation type="submission" date="2020-02" db="EMBL/GenBank/DDBJ databases">
        <authorList>
            <person name="Meier V. D."/>
        </authorList>
    </citation>
    <scope>NUCLEOTIDE SEQUENCE</scope>
    <source>
        <strain evidence="2">AVDCRST_MAG89</strain>
    </source>
</reference>
<protein>
    <submittedName>
        <fullName evidence="2">Dihydroxyacetone kinase-like protein, phosphatase domain / Dihydroxyacetone kinase-like protein, kinase domain</fullName>
    </submittedName>
</protein>
<feature type="non-terminal residue" evidence="2">
    <location>
        <position position="145"/>
    </location>
</feature>